<reference evidence="1 2" key="1">
    <citation type="journal article" date="2020" name="Microorganisms">
        <title>Polyphasic Characterisation of Cedecea colo sp. nov., a New Enteric Bacterium Isolated from the Koala Hindgut.</title>
        <authorList>
            <person name="Boath J.M."/>
            <person name="Dakhal S."/>
            <person name="Van T.T.H."/>
            <person name="Moore R.J."/>
            <person name="Dekiwadia C."/>
            <person name="Macreadie I.G."/>
        </authorList>
    </citation>
    <scope>NUCLEOTIDE SEQUENCE [LARGE SCALE GENOMIC DNA]</scope>
    <source>
        <strain evidence="1 2">ZA</strain>
    </source>
</reference>
<dbReference type="RefSeq" id="WP_167607588.1">
    <property type="nucleotide sequence ID" value="NZ_SOYS01000002.1"/>
</dbReference>
<evidence type="ECO:0000313" key="2">
    <source>
        <dbReference type="Proteomes" id="UP000697927"/>
    </source>
</evidence>
<gene>
    <name evidence="1" type="ORF">E2L00_06615</name>
</gene>
<evidence type="ECO:0000313" key="1">
    <source>
        <dbReference type="EMBL" id="NIY47214.1"/>
    </source>
</evidence>
<accession>A0ABX0VJJ4</accession>
<protein>
    <submittedName>
        <fullName evidence="1">Uncharacterized protein</fullName>
    </submittedName>
</protein>
<organism evidence="1 2">
    <name type="scientific">Cedecea colo</name>
    <dbReference type="NCBI Taxonomy" id="2552946"/>
    <lineage>
        <taxon>Bacteria</taxon>
        <taxon>Pseudomonadati</taxon>
        <taxon>Pseudomonadota</taxon>
        <taxon>Gammaproteobacteria</taxon>
        <taxon>Enterobacterales</taxon>
        <taxon>Enterobacteriaceae</taxon>
        <taxon>Cedecea</taxon>
    </lineage>
</organism>
<sequence length="95" mass="9364">MTMKELNAAEIEQVSGAGIFADIAGAIGGAIGGIVDAGTALGGLNTNATDPATTLGKGIGSIFELNFIGAISQIGTGITGIVEFGIDVVSQLKNR</sequence>
<name>A0ABX0VJJ4_9ENTR</name>
<dbReference type="EMBL" id="SOYS01000002">
    <property type="protein sequence ID" value="NIY47214.1"/>
    <property type="molecule type" value="Genomic_DNA"/>
</dbReference>
<dbReference type="Proteomes" id="UP000697927">
    <property type="component" value="Unassembled WGS sequence"/>
</dbReference>
<comment type="caution">
    <text evidence="1">The sequence shown here is derived from an EMBL/GenBank/DDBJ whole genome shotgun (WGS) entry which is preliminary data.</text>
</comment>
<keyword evidence="2" id="KW-1185">Reference proteome</keyword>
<proteinExistence type="predicted"/>